<dbReference type="RefSeq" id="WP_018576883.1">
    <property type="nucleotide sequence ID" value="NZ_KB892393.1"/>
</dbReference>
<evidence type="ECO:0000313" key="2">
    <source>
        <dbReference type="Proteomes" id="UP000054600"/>
    </source>
</evidence>
<reference evidence="1 2" key="1">
    <citation type="submission" date="2015-11" db="EMBL/GenBank/DDBJ databases">
        <title>Genomic analysis of 38 Legionella species identifies large and diverse effector repertoires.</title>
        <authorList>
            <person name="Burstein D."/>
            <person name="Amaro F."/>
            <person name="Zusman T."/>
            <person name="Lifshitz Z."/>
            <person name="Cohen O."/>
            <person name="Gilbert J.A."/>
            <person name="Pupko T."/>
            <person name="Shuman H.A."/>
            <person name="Segal G."/>
        </authorList>
    </citation>
    <scope>NUCLEOTIDE SEQUENCE [LARGE SCALE GENOMIC DNA]</scope>
    <source>
        <strain evidence="1 2">ATCC 49655</strain>
    </source>
</reference>
<name>A0A0W0YQQ9_9GAMM</name>
<dbReference type="EMBL" id="LNYW01000049">
    <property type="protein sequence ID" value="KTD59205.1"/>
    <property type="molecule type" value="Genomic_DNA"/>
</dbReference>
<organism evidence="1 2">
    <name type="scientific">Legionella shakespearei DSM 23087</name>
    <dbReference type="NCBI Taxonomy" id="1122169"/>
    <lineage>
        <taxon>Bacteria</taxon>
        <taxon>Pseudomonadati</taxon>
        <taxon>Pseudomonadota</taxon>
        <taxon>Gammaproteobacteria</taxon>
        <taxon>Legionellales</taxon>
        <taxon>Legionellaceae</taxon>
        <taxon>Legionella</taxon>
    </lineage>
</organism>
<dbReference type="Proteomes" id="UP000054600">
    <property type="component" value="Unassembled WGS sequence"/>
</dbReference>
<sequence length="149" mass="16709">MQIFLTGGDGTRIKSVYVDRDDEKKTFTAVITDAKSNFGVDDIATKYPSLDITSIRNEASEDNKKPSYTIMVKVQLSNGSDSAKREMSTFFSALGKLNNESHNTCFYLREVEFFTRQAKIMENKLFGQVTGTKSHQVNSHEFNPGNAAF</sequence>
<comment type="caution">
    <text evidence="1">The sequence shown here is derived from an EMBL/GenBank/DDBJ whole genome shotgun (WGS) entry which is preliminary data.</text>
</comment>
<dbReference type="STRING" id="1122169.Lsha_1901"/>
<keyword evidence="2" id="KW-1185">Reference proteome</keyword>
<protein>
    <submittedName>
        <fullName evidence="1">Uncharacterized protein</fullName>
    </submittedName>
</protein>
<gene>
    <name evidence="1" type="ORF">Lsha_1901</name>
</gene>
<accession>A0A0W0YQQ9</accession>
<proteinExistence type="predicted"/>
<evidence type="ECO:0000313" key="1">
    <source>
        <dbReference type="EMBL" id="KTD59205.1"/>
    </source>
</evidence>
<dbReference type="AlphaFoldDB" id="A0A0W0YQQ9"/>
<dbReference type="PATRIC" id="fig|1122169.6.peg.2177"/>